<protein>
    <submittedName>
        <fullName evidence="10">Phosphatase PAP2 family protein</fullName>
    </submittedName>
</protein>
<dbReference type="Proteomes" id="UP000309133">
    <property type="component" value="Unassembled WGS sequence"/>
</dbReference>
<evidence type="ECO:0000256" key="3">
    <source>
        <dbReference type="ARBA" id="ARBA00022692"/>
    </source>
</evidence>
<dbReference type="InterPro" id="IPR036938">
    <property type="entry name" value="PAP2/HPO_sf"/>
</dbReference>
<keyword evidence="11" id="KW-1185">Reference proteome</keyword>
<dbReference type="GO" id="GO:0005886">
    <property type="term" value="C:plasma membrane"/>
    <property type="evidence" value="ECO:0007669"/>
    <property type="project" value="UniProtKB-SubCell"/>
</dbReference>
<dbReference type="SMART" id="SM00014">
    <property type="entry name" value="acidPPc"/>
    <property type="match status" value="1"/>
</dbReference>
<dbReference type="Pfam" id="PF01569">
    <property type="entry name" value="PAP2"/>
    <property type="match status" value="1"/>
</dbReference>
<dbReference type="Gene3D" id="1.20.144.10">
    <property type="entry name" value="Phosphatidic acid phosphatase type 2/haloperoxidase"/>
    <property type="match status" value="2"/>
</dbReference>
<name>A0A4S4FSC4_9MICO</name>
<dbReference type="SUPFAM" id="SSF48317">
    <property type="entry name" value="Acid phosphatase/Vanadium-dependent haloperoxidase"/>
    <property type="match status" value="1"/>
</dbReference>
<evidence type="ECO:0000313" key="10">
    <source>
        <dbReference type="EMBL" id="THG33620.1"/>
    </source>
</evidence>
<dbReference type="OrthoDB" id="5289372at2"/>
<dbReference type="AlphaFoldDB" id="A0A4S4FSC4"/>
<evidence type="ECO:0000256" key="6">
    <source>
        <dbReference type="ARBA" id="ARBA00023136"/>
    </source>
</evidence>
<comment type="subcellular location">
    <subcellularLocation>
        <location evidence="1">Cell membrane</location>
        <topology evidence="1">Multi-pass membrane protein</topology>
    </subcellularLocation>
</comment>
<proteinExistence type="predicted"/>
<dbReference type="CDD" id="cd03392">
    <property type="entry name" value="PAP2_like_2"/>
    <property type="match status" value="1"/>
</dbReference>
<keyword evidence="5 8" id="KW-1133">Transmembrane helix</keyword>
<evidence type="ECO:0000256" key="5">
    <source>
        <dbReference type="ARBA" id="ARBA00022989"/>
    </source>
</evidence>
<keyword evidence="4" id="KW-0378">Hydrolase</keyword>
<feature type="domain" description="Phosphatidic acid phosphatase type 2/haloperoxidase" evidence="9">
    <location>
        <begin position="82"/>
        <end position="185"/>
    </location>
</feature>
<reference evidence="10 11" key="1">
    <citation type="submission" date="2019-04" db="EMBL/GenBank/DDBJ databases">
        <authorList>
            <person name="Jiang L."/>
        </authorList>
    </citation>
    <scope>NUCLEOTIDE SEQUENCE [LARGE SCALE GENOMIC DNA]</scope>
    <source>
        <strain evidence="10 11">YIM 131853</strain>
    </source>
</reference>
<evidence type="ECO:0000256" key="2">
    <source>
        <dbReference type="ARBA" id="ARBA00022475"/>
    </source>
</evidence>
<gene>
    <name evidence="10" type="ORF">E6C64_03440</name>
</gene>
<evidence type="ECO:0000313" key="11">
    <source>
        <dbReference type="Proteomes" id="UP000309133"/>
    </source>
</evidence>
<keyword evidence="6 8" id="KW-0472">Membrane</keyword>
<keyword evidence="3 8" id="KW-0812">Transmembrane</keyword>
<dbReference type="EMBL" id="SSSM01000001">
    <property type="protein sequence ID" value="THG33620.1"/>
    <property type="molecule type" value="Genomic_DNA"/>
</dbReference>
<keyword evidence="2" id="KW-1003">Cell membrane</keyword>
<dbReference type="InterPro" id="IPR000326">
    <property type="entry name" value="PAP2/HPO"/>
</dbReference>
<evidence type="ECO:0000259" key="9">
    <source>
        <dbReference type="SMART" id="SM00014"/>
    </source>
</evidence>
<evidence type="ECO:0000256" key="7">
    <source>
        <dbReference type="SAM" id="MobiDB-lite"/>
    </source>
</evidence>
<feature type="compositionally biased region" description="Low complexity" evidence="7">
    <location>
        <begin position="202"/>
        <end position="225"/>
    </location>
</feature>
<accession>A0A4S4FSC4</accession>
<feature type="transmembrane region" description="Helical" evidence="8">
    <location>
        <begin position="166"/>
        <end position="188"/>
    </location>
</feature>
<sequence length="225" mass="24235">MSGLLAVALVILGGVLIAIRQFQVVPYAIDSEWMDELYEHRTPFFVAVADAFDFMGGGIVGVFVVPIALIVLLLLLKRRWGALYFVSAVVLSAGLVQLIKNLVDRPRPEQILVTADFGSFPSGHTANAATLAVVLGIVFWRWWVWVAGVIWTAAMLLSRNYLGAHWLTDTVGGLVLGAAVALIVWAPFAQLLTRESLRRRGVAPSPAVPGPGSKPGVPEPSRIDG</sequence>
<feature type="transmembrane region" description="Helical" evidence="8">
    <location>
        <begin position="44"/>
        <end position="75"/>
    </location>
</feature>
<evidence type="ECO:0000256" key="8">
    <source>
        <dbReference type="SAM" id="Phobius"/>
    </source>
</evidence>
<dbReference type="PANTHER" id="PTHR14969:SF62">
    <property type="entry name" value="DECAPRENYLPHOSPHORYL-5-PHOSPHORIBOSE PHOSPHATASE RV3807C-RELATED"/>
    <property type="match status" value="1"/>
</dbReference>
<organism evidence="10 11">
    <name type="scientific">Naasia lichenicola</name>
    <dbReference type="NCBI Taxonomy" id="2565933"/>
    <lineage>
        <taxon>Bacteria</taxon>
        <taxon>Bacillati</taxon>
        <taxon>Actinomycetota</taxon>
        <taxon>Actinomycetes</taxon>
        <taxon>Micrococcales</taxon>
        <taxon>Microbacteriaceae</taxon>
        <taxon>Naasia</taxon>
    </lineage>
</organism>
<feature type="region of interest" description="Disordered" evidence="7">
    <location>
        <begin position="201"/>
        <end position="225"/>
    </location>
</feature>
<comment type="caution">
    <text evidence="10">The sequence shown here is derived from an EMBL/GenBank/DDBJ whole genome shotgun (WGS) entry which is preliminary data.</text>
</comment>
<feature type="transmembrane region" description="Helical" evidence="8">
    <location>
        <begin position="128"/>
        <end position="154"/>
    </location>
</feature>
<evidence type="ECO:0000256" key="1">
    <source>
        <dbReference type="ARBA" id="ARBA00004651"/>
    </source>
</evidence>
<dbReference type="GO" id="GO:0016787">
    <property type="term" value="F:hydrolase activity"/>
    <property type="evidence" value="ECO:0007669"/>
    <property type="project" value="UniProtKB-KW"/>
</dbReference>
<dbReference type="PANTHER" id="PTHR14969">
    <property type="entry name" value="SPHINGOSINE-1-PHOSPHATE PHOSPHOHYDROLASE"/>
    <property type="match status" value="1"/>
</dbReference>
<evidence type="ECO:0000256" key="4">
    <source>
        <dbReference type="ARBA" id="ARBA00022801"/>
    </source>
</evidence>